<dbReference type="InterPro" id="IPR003423">
    <property type="entry name" value="OMP_efflux"/>
</dbReference>
<feature type="chain" id="PRO_5021779268" evidence="9">
    <location>
        <begin position="25"/>
        <end position="451"/>
    </location>
</feature>
<reference evidence="10 11" key="1">
    <citation type="submission" date="2019-06" db="EMBL/GenBank/DDBJ databases">
        <title>Echinicola alkalisoli sp. nov. isolated from saline soil.</title>
        <authorList>
            <person name="Sun J.-Q."/>
            <person name="Xu L."/>
        </authorList>
    </citation>
    <scope>NUCLEOTIDE SEQUENCE [LARGE SCALE GENOMIC DNA]</scope>
    <source>
        <strain evidence="10 11">LN3S3</strain>
    </source>
</reference>
<dbReference type="GO" id="GO:0015562">
    <property type="term" value="F:efflux transmembrane transporter activity"/>
    <property type="evidence" value="ECO:0007669"/>
    <property type="project" value="InterPro"/>
</dbReference>
<accession>A0A514CN75</accession>
<dbReference type="AlphaFoldDB" id="A0A514CN75"/>
<dbReference type="Gene3D" id="1.20.1600.10">
    <property type="entry name" value="Outer membrane efflux proteins (OEP)"/>
    <property type="match status" value="1"/>
</dbReference>
<comment type="subcellular location">
    <subcellularLocation>
        <location evidence="1">Cell outer membrane</location>
    </subcellularLocation>
</comment>
<dbReference type="InterPro" id="IPR051906">
    <property type="entry name" value="TolC-like"/>
</dbReference>
<keyword evidence="3" id="KW-0813">Transport</keyword>
<keyword evidence="5" id="KW-0812">Transmembrane</keyword>
<keyword evidence="6" id="KW-0472">Membrane</keyword>
<dbReference type="Pfam" id="PF02321">
    <property type="entry name" value="OEP"/>
    <property type="match status" value="2"/>
</dbReference>
<evidence type="ECO:0000256" key="9">
    <source>
        <dbReference type="SAM" id="SignalP"/>
    </source>
</evidence>
<keyword evidence="4" id="KW-1134">Transmembrane beta strand</keyword>
<keyword evidence="9" id="KW-0732">Signal</keyword>
<dbReference type="SUPFAM" id="SSF56954">
    <property type="entry name" value="Outer membrane efflux proteins (OEP)"/>
    <property type="match status" value="1"/>
</dbReference>
<keyword evidence="11" id="KW-1185">Reference proteome</keyword>
<evidence type="ECO:0000256" key="2">
    <source>
        <dbReference type="ARBA" id="ARBA00007613"/>
    </source>
</evidence>
<feature type="coiled-coil region" evidence="8">
    <location>
        <begin position="345"/>
        <end position="394"/>
    </location>
</feature>
<evidence type="ECO:0000256" key="1">
    <source>
        <dbReference type="ARBA" id="ARBA00004442"/>
    </source>
</evidence>
<evidence type="ECO:0000256" key="8">
    <source>
        <dbReference type="SAM" id="Coils"/>
    </source>
</evidence>
<feature type="signal peptide" evidence="9">
    <location>
        <begin position="1"/>
        <end position="24"/>
    </location>
</feature>
<evidence type="ECO:0000256" key="7">
    <source>
        <dbReference type="ARBA" id="ARBA00023237"/>
    </source>
</evidence>
<name>A0A514CN75_9BACT</name>
<protein>
    <submittedName>
        <fullName evidence="10">TolC family protein</fullName>
    </submittedName>
</protein>
<organism evidence="10 11">
    <name type="scientific">Echinicola soli</name>
    <dbReference type="NCBI Taxonomy" id="2591634"/>
    <lineage>
        <taxon>Bacteria</taxon>
        <taxon>Pseudomonadati</taxon>
        <taxon>Bacteroidota</taxon>
        <taxon>Cytophagia</taxon>
        <taxon>Cytophagales</taxon>
        <taxon>Cyclobacteriaceae</taxon>
        <taxon>Echinicola</taxon>
    </lineage>
</organism>
<proteinExistence type="inferred from homology"/>
<dbReference type="OrthoDB" id="367883at2"/>
<dbReference type="GO" id="GO:1990281">
    <property type="term" value="C:efflux pump complex"/>
    <property type="evidence" value="ECO:0007669"/>
    <property type="project" value="TreeGrafter"/>
</dbReference>
<keyword evidence="7" id="KW-0998">Cell outer membrane</keyword>
<dbReference type="PANTHER" id="PTHR30026">
    <property type="entry name" value="OUTER MEMBRANE PROTEIN TOLC"/>
    <property type="match status" value="1"/>
</dbReference>
<evidence type="ECO:0000313" key="11">
    <source>
        <dbReference type="Proteomes" id="UP000316614"/>
    </source>
</evidence>
<evidence type="ECO:0000256" key="3">
    <source>
        <dbReference type="ARBA" id="ARBA00022448"/>
    </source>
</evidence>
<gene>
    <name evidence="10" type="ORF">FKX85_20460</name>
</gene>
<evidence type="ECO:0000256" key="4">
    <source>
        <dbReference type="ARBA" id="ARBA00022452"/>
    </source>
</evidence>
<evidence type="ECO:0000256" key="6">
    <source>
        <dbReference type="ARBA" id="ARBA00023136"/>
    </source>
</evidence>
<keyword evidence="8" id="KW-0175">Coiled coil</keyword>
<dbReference type="EMBL" id="CP041253">
    <property type="protein sequence ID" value="QDH81275.1"/>
    <property type="molecule type" value="Genomic_DNA"/>
</dbReference>
<dbReference type="Proteomes" id="UP000316614">
    <property type="component" value="Chromosome"/>
</dbReference>
<dbReference type="PANTHER" id="PTHR30026:SF20">
    <property type="entry name" value="OUTER MEMBRANE PROTEIN TOLC"/>
    <property type="match status" value="1"/>
</dbReference>
<comment type="similarity">
    <text evidence="2">Belongs to the outer membrane factor (OMF) (TC 1.B.17) family.</text>
</comment>
<evidence type="ECO:0000256" key="5">
    <source>
        <dbReference type="ARBA" id="ARBA00022692"/>
    </source>
</evidence>
<dbReference type="GO" id="GO:0015288">
    <property type="term" value="F:porin activity"/>
    <property type="evidence" value="ECO:0007669"/>
    <property type="project" value="TreeGrafter"/>
</dbReference>
<dbReference type="GO" id="GO:0009279">
    <property type="term" value="C:cell outer membrane"/>
    <property type="evidence" value="ECO:0007669"/>
    <property type="project" value="UniProtKB-SubCell"/>
</dbReference>
<sequence>MRLTTRFSLFGVLLTCLLAGRVSAQEVLEFTLEESVQYALENNADAKNALLETFASKASVGEQVAQGLPQINGSFDFTKNVSIPVMFLPNEGPFADPDNPSDVIPVQFGVNYQSGISVTVNQMIFDGSYFVGLKAARTYRQLSEFDKEKTENDVIENVKKAFFTVLVNEERQQLAEANLARIDTLLQETTALYEEGFAEKIEVSRVKVQYNNIRTELDKINAASEISKQLLKVQMGLPIEYEIRMTESLRDLNQPEQITDLLDNPGYRRVEMDQLQTNWELVKLDLKNNTVQYLPSLNANFTYQRNGAGQQFNTLWDGENWFTGAFVGLTLNVPIFDGLAKAKRIQQNRIQLQQIENQIDMLDDNIVVERFQARTNLQNNLKTLDVQRENMELASEVYEISRIKYTEGVGSNFEVVEADSDLVEAEINYYSALYDALISKVDLEKALGILR</sequence>
<evidence type="ECO:0000313" key="10">
    <source>
        <dbReference type="EMBL" id="QDH81275.1"/>
    </source>
</evidence>
<dbReference type="KEGG" id="echi:FKX85_20460"/>
<dbReference type="RefSeq" id="WP_141616489.1">
    <property type="nucleotide sequence ID" value="NZ_CP041253.1"/>
</dbReference>